<keyword evidence="1" id="KW-0812">Transmembrane</keyword>
<comment type="caution">
    <text evidence="2">The sequence shown here is derived from an EMBL/GenBank/DDBJ whole genome shotgun (WGS) entry which is preliminary data.</text>
</comment>
<keyword evidence="3" id="KW-1185">Reference proteome</keyword>
<accession>A0ABV2D6Q7</accession>
<reference evidence="2 3" key="1">
    <citation type="submission" date="2024-06" db="EMBL/GenBank/DDBJ databases">
        <authorList>
            <person name="Kim D.-U."/>
        </authorList>
    </citation>
    <scope>NUCLEOTIDE SEQUENCE [LARGE SCALE GENOMIC DNA]</scope>
    <source>
        <strain evidence="2 3">KACC15460</strain>
    </source>
</reference>
<keyword evidence="1" id="KW-0472">Membrane</keyword>
<proteinExistence type="predicted"/>
<gene>
    <name evidence="2" type="ORF">ABVQ20_01775</name>
</gene>
<keyword evidence="1" id="KW-1133">Transmembrane helix</keyword>
<feature type="transmembrane region" description="Helical" evidence="1">
    <location>
        <begin position="13"/>
        <end position="34"/>
    </location>
</feature>
<evidence type="ECO:0000313" key="2">
    <source>
        <dbReference type="EMBL" id="MET2825699.1"/>
    </source>
</evidence>
<evidence type="ECO:0000313" key="3">
    <source>
        <dbReference type="Proteomes" id="UP001548832"/>
    </source>
</evidence>
<dbReference type="Proteomes" id="UP001548832">
    <property type="component" value="Unassembled WGS sequence"/>
</dbReference>
<organism evidence="2 3">
    <name type="scientific">Mesorhizobium shangrilense</name>
    <dbReference type="NCBI Taxonomy" id="460060"/>
    <lineage>
        <taxon>Bacteria</taxon>
        <taxon>Pseudomonadati</taxon>
        <taxon>Pseudomonadota</taxon>
        <taxon>Alphaproteobacteria</taxon>
        <taxon>Hyphomicrobiales</taxon>
        <taxon>Phyllobacteriaceae</taxon>
        <taxon>Mesorhizobium</taxon>
    </lineage>
</organism>
<dbReference type="EMBL" id="JBEWSZ010000001">
    <property type="protein sequence ID" value="MET2825699.1"/>
    <property type="molecule type" value="Genomic_DNA"/>
</dbReference>
<sequence length="326" mass="34275">MSSPPTQLNANDILVVIILCGLLGLVGQGIRAAVGLKNSASPQSGQQSVFDAAYLTVSLMIGFIAGVLAGFGLGFDSFAHLSSDNLKILLGVVAAGYAGTDFIENTFARLIPAARATAPDRKSVVAPVPEDNAALAASRIAPARNAAAAGMAGAVTYGSLVPGGFFSSDPFDLHVHRSIRTNNPGALNITSWQKLRKGYAGVTQPDNSPDRNKTTIYRTPEHGVAAWFYLLNSLYRVGHSFSLGDLALHYAGGNASQSAIDAYVQGWARWSGGSLDAQSRMDADSTGDMLKLGKAMFSHEAAMITPLHDDQIIYGIEHERDGTLPA</sequence>
<feature type="transmembrane region" description="Helical" evidence="1">
    <location>
        <begin position="54"/>
        <end position="75"/>
    </location>
</feature>
<evidence type="ECO:0000256" key="1">
    <source>
        <dbReference type="SAM" id="Phobius"/>
    </source>
</evidence>
<protein>
    <submittedName>
        <fullName evidence="2">Uncharacterized protein</fullName>
    </submittedName>
</protein>
<name>A0ABV2D6Q7_9HYPH</name>
<dbReference type="RefSeq" id="WP_354457783.1">
    <property type="nucleotide sequence ID" value="NZ_JBEWSZ010000001.1"/>
</dbReference>